<evidence type="ECO:0000259" key="3">
    <source>
        <dbReference type="PROSITE" id="PS51186"/>
    </source>
</evidence>
<sequence length="145" mass="15076">MSGGIAIRPVEEADLPALPGLLAQLGYPMAAEETARRLTAVLAAPGHAVLVAVREGAVLGLMHLFLRPALEKPPEVVVQALVVEAGLRGSGLGGRLLRAAEAWARAQGQNSVSLHSGAQREAAHAFYAARGYARVGGAVLFRKQV</sequence>
<dbReference type="PROSITE" id="PS51186">
    <property type="entry name" value="GNAT"/>
    <property type="match status" value="1"/>
</dbReference>
<keyword evidence="1" id="KW-0808">Transferase</keyword>
<dbReference type="SUPFAM" id="SSF55729">
    <property type="entry name" value="Acyl-CoA N-acyltransferases (Nat)"/>
    <property type="match status" value="1"/>
</dbReference>
<dbReference type="InterPro" id="IPR000182">
    <property type="entry name" value="GNAT_dom"/>
</dbReference>
<keyword evidence="5" id="KW-1185">Reference proteome</keyword>
<dbReference type="Gene3D" id="3.40.630.30">
    <property type="match status" value="1"/>
</dbReference>
<keyword evidence="2" id="KW-0012">Acyltransferase</keyword>
<dbReference type="RefSeq" id="WP_202832177.1">
    <property type="nucleotide sequence ID" value="NZ_JAETWB010000004.1"/>
</dbReference>
<evidence type="ECO:0000313" key="5">
    <source>
        <dbReference type="Proteomes" id="UP000660885"/>
    </source>
</evidence>
<protein>
    <submittedName>
        <fullName evidence="4">GNAT family N-acetyltransferase</fullName>
    </submittedName>
</protein>
<organism evidence="4 5">
    <name type="scientific">Belnapia arida</name>
    <dbReference type="NCBI Taxonomy" id="2804533"/>
    <lineage>
        <taxon>Bacteria</taxon>
        <taxon>Pseudomonadati</taxon>
        <taxon>Pseudomonadota</taxon>
        <taxon>Alphaproteobacteria</taxon>
        <taxon>Acetobacterales</taxon>
        <taxon>Roseomonadaceae</taxon>
        <taxon>Belnapia</taxon>
    </lineage>
</organism>
<evidence type="ECO:0000256" key="2">
    <source>
        <dbReference type="ARBA" id="ARBA00023315"/>
    </source>
</evidence>
<evidence type="ECO:0000256" key="1">
    <source>
        <dbReference type="ARBA" id="ARBA00022679"/>
    </source>
</evidence>
<dbReference type="PANTHER" id="PTHR43877">
    <property type="entry name" value="AMINOALKYLPHOSPHONATE N-ACETYLTRANSFERASE-RELATED-RELATED"/>
    <property type="match status" value="1"/>
</dbReference>
<dbReference type="Proteomes" id="UP000660885">
    <property type="component" value="Unassembled WGS sequence"/>
</dbReference>
<feature type="domain" description="N-acetyltransferase" evidence="3">
    <location>
        <begin position="5"/>
        <end position="145"/>
    </location>
</feature>
<proteinExistence type="predicted"/>
<dbReference type="InterPro" id="IPR016181">
    <property type="entry name" value="Acyl_CoA_acyltransferase"/>
</dbReference>
<comment type="caution">
    <text evidence="4">The sequence shown here is derived from an EMBL/GenBank/DDBJ whole genome shotgun (WGS) entry which is preliminary data.</text>
</comment>
<accession>A0ABS1U2K9</accession>
<dbReference type="InterPro" id="IPR050832">
    <property type="entry name" value="Bact_Acetyltransf"/>
</dbReference>
<gene>
    <name evidence="4" type="ORF">JMJ56_12935</name>
</gene>
<dbReference type="EMBL" id="JAETWB010000004">
    <property type="protein sequence ID" value="MBL6078916.1"/>
    <property type="molecule type" value="Genomic_DNA"/>
</dbReference>
<reference evidence="4 5" key="1">
    <citation type="submission" date="2021-01" db="EMBL/GenBank/DDBJ databases">
        <title>Belnapia mucosa sp. nov. and Belnapia arida sp. nov., isolated from the Tabernas Desert (Almeria, Spain).</title>
        <authorList>
            <person name="Molina-Menor E."/>
            <person name="Vidal-Verdu A."/>
            <person name="Calonge A."/>
            <person name="Satari L."/>
            <person name="Pereto J."/>
            <person name="Porcar M."/>
        </authorList>
    </citation>
    <scope>NUCLEOTIDE SEQUENCE [LARGE SCALE GENOMIC DNA]</scope>
    <source>
        <strain evidence="4 5">T18</strain>
    </source>
</reference>
<dbReference type="Pfam" id="PF00583">
    <property type="entry name" value="Acetyltransf_1"/>
    <property type="match status" value="1"/>
</dbReference>
<name>A0ABS1U2K9_9PROT</name>
<evidence type="ECO:0000313" key="4">
    <source>
        <dbReference type="EMBL" id="MBL6078916.1"/>
    </source>
</evidence>